<gene>
    <name evidence="13" type="ORF">L9W73_06875</name>
    <name evidence="12" type="ORF">L9X51_08740</name>
</gene>
<accession>A0A9X4FKR2</accession>
<evidence type="ECO:0000313" key="14">
    <source>
        <dbReference type="Proteomes" id="UP001140973"/>
    </source>
</evidence>
<keyword evidence="3" id="KW-1003">Cell membrane</keyword>
<evidence type="ECO:0000256" key="4">
    <source>
        <dbReference type="ARBA" id="ARBA00022481"/>
    </source>
</evidence>
<dbReference type="Pfam" id="PF12019">
    <property type="entry name" value="GspH"/>
    <property type="match status" value="1"/>
</dbReference>
<dbReference type="GO" id="GO:0005886">
    <property type="term" value="C:plasma membrane"/>
    <property type="evidence" value="ECO:0007669"/>
    <property type="project" value="UniProtKB-SubCell"/>
</dbReference>
<dbReference type="InterPro" id="IPR016824">
    <property type="entry name" value="Tfp-pilus_assembly_FimT"/>
</dbReference>
<dbReference type="EMBL" id="JAKNAP010000016">
    <property type="protein sequence ID" value="MDE1357031.1"/>
    <property type="molecule type" value="Genomic_DNA"/>
</dbReference>
<sequence>MARGFTLLELLITVMVLAVLLSVAAPSFTHVSESQKMKRLANELNGFVMNARSEAVRRKTELWAHIAISGASNNSGDWSIVLTDSATNPGGTVLSSLSGEAYNNIEVSTTYVSEQINFDAINGRATSGSFIFTSSGGALKLGSFRLSGKMRICAVGGDHFGFKACS</sequence>
<dbReference type="Proteomes" id="UP001140978">
    <property type="component" value="Unassembled WGS sequence"/>
</dbReference>
<keyword evidence="7" id="KW-1133">Transmembrane helix</keyword>
<comment type="subcellular location">
    <subcellularLocation>
        <location evidence="1">Cell inner membrane</location>
        <topology evidence="1">Single-pass membrane protein</topology>
    </subcellularLocation>
</comment>
<dbReference type="Gene3D" id="3.30.700.10">
    <property type="entry name" value="Glycoprotein, Type 4 Pilin"/>
    <property type="match status" value="1"/>
</dbReference>
<protein>
    <recommendedName>
        <fullName evidence="2">Type II secretion system protein H</fullName>
    </recommendedName>
    <alternativeName>
        <fullName evidence="10">General secretion pathway protein H</fullName>
    </alternativeName>
</protein>
<evidence type="ECO:0000256" key="6">
    <source>
        <dbReference type="ARBA" id="ARBA00022692"/>
    </source>
</evidence>
<dbReference type="SUPFAM" id="SSF54523">
    <property type="entry name" value="Pili subunits"/>
    <property type="match status" value="1"/>
</dbReference>
<evidence type="ECO:0000256" key="10">
    <source>
        <dbReference type="ARBA" id="ARBA00030775"/>
    </source>
</evidence>
<keyword evidence="8" id="KW-0472">Membrane</keyword>
<dbReference type="AlphaFoldDB" id="A0A9X4FKR2"/>
<dbReference type="EMBL" id="JAKNAX010000018">
    <property type="protein sequence ID" value="MDE1346514.1"/>
    <property type="molecule type" value="Genomic_DNA"/>
</dbReference>
<dbReference type="PROSITE" id="PS00409">
    <property type="entry name" value="PROKAR_NTER_METHYL"/>
    <property type="match status" value="1"/>
</dbReference>
<evidence type="ECO:0000256" key="7">
    <source>
        <dbReference type="ARBA" id="ARBA00022989"/>
    </source>
</evidence>
<comment type="similarity">
    <text evidence="9">Belongs to the GSP H family.</text>
</comment>
<dbReference type="InterPro" id="IPR022346">
    <property type="entry name" value="T2SS_GspH"/>
</dbReference>
<proteinExistence type="inferred from homology"/>
<organism evidence="13 14">
    <name type="scientific">Vibrio aestuarianus</name>
    <dbReference type="NCBI Taxonomy" id="28171"/>
    <lineage>
        <taxon>Bacteria</taxon>
        <taxon>Pseudomonadati</taxon>
        <taxon>Pseudomonadota</taxon>
        <taxon>Gammaproteobacteria</taxon>
        <taxon>Vibrionales</taxon>
        <taxon>Vibrionaceae</taxon>
        <taxon>Vibrio</taxon>
    </lineage>
</organism>
<reference evidence="13" key="1">
    <citation type="submission" date="2022-02" db="EMBL/GenBank/DDBJ databases">
        <title>Emergence and expansion in Europe of a Vibrio aestuarianus clonal complex pathogenic for oysters.</title>
        <authorList>
            <person name="Mesnil A."/>
            <person name="Travers M.-A."/>
        </authorList>
    </citation>
    <scope>NUCLEOTIDE SEQUENCE</scope>
    <source>
        <strain evidence="13">151-ITT-15-cp-1</strain>
        <strain evidence="12">19_064_15T1</strain>
    </source>
</reference>
<evidence type="ECO:0000313" key="13">
    <source>
        <dbReference type="EMBL" id="MDE1357031.1"/>
    </source>
</evidence>
<keyword evidence="4" id="KW-0488">Methylation</keyword>
<evidence type="ECO:0000256" key="2">
    <source>
        <dbReference type="ARBA" id="ARBA00021549"/>
    </source>
</evidence>
<evidence type="ECO:0000256" key="3">
    <source>
        <dbReference type="ARBA" id="ARBA00022475"/>
    </source>
</evidence>
<evidence type="ECO:0000256" key="1">
    <source>
        <dbReference type="ARBA" id="ARBA00004377"/>
    </source>
</evidence>
<evidence type="ECO:0000256" key="5">
    <source>
        <dbReference type="ARBA" id="ARBA00022519"/>
    </source>
</evidence>
<keyword evidence="6" id="KW-0812">Transmembrane</keyword>
<dbReference type="InterPro" id="IPR012902">
    <property type="entry name" value="N_methyl_site"/>
</dbReference>
<dbReference type="Proteomes" id="UP001140973">
    <property type="component" value="Unassembled WGS sequence"/>
</dbReference>
<dbReference type="Pfam" id="PF07963">
    <property type="entry name" value="N_methyl"/>
    <property type="match status" value="1"/>
</dbReference>
<dbReference type="PIRSF" id="PIRSF024622">
    <property type="entry name" value="Tfp_FimT"/>
    <property type="match status" value="1"/>
</dbReference>
<dbReference type="NCBIfam" id="TIGR02532">
    <property type="entry name" value="IV_pilin_GFxxxE"/>
    <property type="match status" value="1"/>
</dbReference>
<dbReference type="GO" id="GO:0015627">
    <property type="term" value="C:type II protein secretion system complex"/>
    <property type="evidence" value="ECO:0007669"/>
    <property type="project" value="InterPro"/>
</dbReference>
<comment type="caution">
    <text evidence="13">The sequence shown here is derived from an EMBL/GenBank/DDBJ whole genome shotgun (WGS) entry which is preliminary data.</text>
</comment>
<dbReference type="GO" id="GO:0015628">
    <property type="term" value="P:protein secretion by the type II secretion system"/>
    <property type="evidence" value="ECO:0007669"/>
    <property type="project" value="InterPro"/>
</dbReference>
<dbReference type="RefSeq" id="WP_171980233.1">
    <property type="nucleotide sequence ID" value="NZ_JAAKZK010000009.1"/>
</dbReference>
<dbReference type="InterPro" id="IPR045584">
    <property type="entry name" value="Pilin-like"/>
</dbReference>
<evidence type="ECO:0000259" key="11">
    <source>
        <dbReference type="Pfam" id="PF12019"/>
    </source>
</evidence>
<evidence type="ECO:0000313" key="12">
    <source>
        <dbReference type="EMBL" id="MDE1346514.1"/>
    </source>
</evidence>
<evidence type="ECO:0000256" key="9">
    <source>
        <dbReference type="ARBA" id="ARBA00025772"/>
    </source>
</evidence>
<keyword evidence="5" id="KW-0997">Cell inner membrane</keyword>
<name>A0A9X4FKR2_9VIBR</name>
<evidence type="ECO:0000256" key="8">
    <source>
        <dbReference type="ARBA" id="ARBA00023136"/>
    </source>
</evidence>
<feature type="domain" description="General secretion pathway GspH" evidence="11">
    <location>
        <begin position="41"/>
        <end position="138"/>
    </location>
</feature>